<dbReference type="PROSITE" id="PS51007">
    <property type="entry name" value="CYTC"/>
    <property type="match status" value="1"/>
</dbReference>
<evidence type="ECO:0000256" key="1">
    <source>
        <dbReference type="ARBA" id="ARBA00001926"/>
    </source>
</evidence>
<keyword evidence="12" id="KW-1185">Reference proteome</keyword>
<evidence type="ECO:0000256" key="3">
    <source>
        <dbReference type="ARBA" id="ARBA00022617"/>
    </source>
</evidence>
<evidence type="ECO:0000259" key="10">
    <source>
        <dbReference type="PROSITE" id="PS51007"/>
    </source>
</evidence>
<dbReference type="InterPro" id="IPR008168">
    <property type="entry name" value="Cyt_C_IC"/>
</dbReference>
<keyword evidence="9" id="KW-0732">Signal</keyword>
<evidence type="ECO:0000256" key="7">
    <source>
        <dbReference type="ARBA" id="ARBA00023004"/>
    </source>
</evidence>
<evidence type="ECO:0000313" key="11">
    <source>
        <dbReference type="EMBL" id="MDO9710821.1"/>
    </source>
</evidence>
<keyword evidence="6" id="KW-0249">Electron transport</keyword>
<feature type="signal peptide" evidence="9">
    <location>
        <begin position="1"/>
        <end position="25"/>
    </location>
</feature>
<evidence type="ECO:0000256" key="9">
    <source>
        <dbReference type="SAM" id="SignalP"/>
    </source>
</evidence>
<evidence type="ECO:0000256" key="2">
    <source>
        <dbReference type="ARBA" id="ARBA00022448"/>
    </source>
</evidence>
<organism evidence="11 12">
    <name type="scientific">Paracraurococcus lichenis</name>
    <dbReference type="NCBI Taxonomy" id="3064888"/>
    <lineage>
        <taxon>Bacteria</taxon>
        <taxon>Pseudomonadati</taxon>
        <taxon>Pseudomonadota</taxon>
        <taxon>Alphaproteobacteria</taxon>
        <taxon>Acetobacterales</taxon>
        <taxon>Roseomonadaceae</taxon>
        <taxon>Paracraurococcus</taxon>
    </lineage>
</organism>
<protein>
    <submittedName>
        <fullName evidence="11">Cytochrome c</fullName>
    </submittedName>
</protein>
<feature type="chain" id="PRO_5045055393" evidence="9">
    <location>
        <begin position="26"/>
        <end position="108"/>
    </location>
</feature>
<keyword evidence="5 8" id="KW-0479">Metal-binding</keyword>
<keyword evidence="2" id="KW-0813">Transport</keyword>
<keyword evidence="4" id="KW-0679">Respiratory chain</keyword>
<gene>
    <name evidence="11" type="ORF">Q7A36_20895</name>
</gene>
<dbReference type="SUPFAM" id="SSF46626">
    <property type="entry name" value="Cytochrome c"/>
    <property type="match status" value="1"/>
</dbReference>
<evidence type="ECO:0000256" key="6">
    <source>
        <dbReference type="ARBA" id="ARBA00022982"/>
    </source>
</evidence>
<dbReference type="InterPro" id="IPR009056">
    <property type="entry name" value="Cyt_c-like_dom"/>
</dbReference>
<dbReference type="Pfam" id="PF13442">
    <property type="entry name" value="Cytochrome_CBB3"/>
    <property type="match status" value="1"/>
</dbReference>
<dbReference type="InterPro" id="IPR036909">
    <property type="entry name" value="Cyt_c-like_dom_sf"/>
</dbReference>
<evidence type="ECO:0000313" key="12">
    <source>
        <dbReference type="Proteomes" id="UP001243009"/>
    </source>
</evidence>
<comment type="caution">
    <text evidence="11">The sequence shown here is derived from an EMBL/GenBank/DDBJ whole genome shotgun (WGS) entry which is preliminary data.</text>
</comment>
<name>A0ABT9E3T4_9PROT</name>
<dbReference type="RefSeq" id="WP_305105679.1">
    <property type="nucleotide sequence ID" value="NZ_JAUTWS010000021.1"/>
</dbReference>
<keyword evidence="3 8" id="KW-0349">Heme</keyword>
<evidence type="ECO:0000256" key="5">
    <source>
        <dbReference type="ARBA" id="ARBA00022723"/>
    </source>
</evidence>
<dbReference type="EMBL" id="JAUTWS010000021">
    <property type="protein sequence ID" value="MDO9710821.1"/>
    <property type="molecule type" value="Genomic_DNA"/>
</dbReference>
<dbReference type="PRINTS" id="PR00605">
    <property type="entry name" value="CYTCHROMECIC"/>
</dbReference>
<evidence type="ECO:0000256" key="4">
    <source>
        <dbReference type="ARBA" id="ARBA00022660"/>
    </source>
</evidence>
<sequence length="108" mass="11406">MRRRAFGRAATGLLGLVLVAGLAGAQDAPSPEAIKAGAHTYASNCSPCHGARMQDPEGAFDLKTFPRGQRDRFFRSVRNGKNAMPPWGGVLSTEEIEGLWAYVSSGGG</sequence>
<keyword evidence="7 8" id="KW-0408">Iron</keyword>
<proteinExistence type="predicted"/>
<accession>A0ABT9E3T4</accession>
<evidence type="ECO:0000256" key="8">
    <source>
        <dbReference type="PROSITE-ProRule" id="PRU00433"/>
    </source>
</evidence>
<comment type="cofactor">
    <cofactor evidence="1">
        <name>heme c</name>
        <dbReference type="ChEBI" id="CHEBI:61717"/>
    </cofactor>
</comment>
<dbReference type="Gene3D" id="1.10.760.10">
    <property type="entry name" value="Cytochrome c-like domain"/>
    <property type="match status" value="1"/>
</dbReference>
<feature type="domain" description="Cytochrome c" evidence="10">
    <location>
        <begin position="32"/>
        <end position="107"/>
    </location>
</feature>
<dbReference type="Proteomes" id="UP001243009">
    <property type="component" value="Unassembled WGS sequence"/>
</dbReference>
<reference evidence="11 12" key="1">
    <citation type="submission" date="2023-08" db="EMBL/GenBank/DDBJ databases">
        <title>The draft genome sequence of Paracraurococcus sp. LOR1-02.</title>
        <authorList>
            <person name="Kingkaew E."/>
            <person name="Tanasupawat S."/>
        </authorList>
    </citation>
    <scope>NUCLEOTIDE SEQUENCE [LARGE SCALE GENOMIC DNA]</scope>
    <source>
        <strain evidence="11 12">LOR1-02</strain>
    </source>
</reference>